<dbReference type="EMBL" id="GBXM01033630">
    <property type="protein sequence ID" value="JAH74947.1"/>
    <property type="molecule type" value="Transcribed_RNA"/>
</dbReference>
<protein>
    <submittedName>
        <fullName evidence="1">Uncharacterized protein</fullName>
    </submittedName>
</protein>
<accession>A0A0E9VA79</accession>
<reference evidence="1" key="2">
    <citation type="journal article" date="2015" name="Fish Shellfish Immunol.">
        <title>Early steps in the European eel (Anguilla anguilla)-Vibrio vulnificus interaction in the gills: Role of the RtxA13 toxin.</title>
        <authorList>
            <person name="Callol A."/>
            <person name="Pajuelo D."/>
            <person name="Ebbesson L."/>
            <person name="Teles M."/>
            <person name="MacKenzie S."/>
            <person name="Amaro C."/>
        </authorList>
    </citation>
    <scope>NUCLEOTIDE SEQUENCE</scope>
</reference>
<reference evidence="1" key="1">
    <citation type="submission" date="2014-11" db="EMBL/GenBank/DDBJ databases">
        <authorList>
            <person name="Amaro Gonzalez C."/>
        </authorList>
    </citation>
    <scope>NUCLEOTIDE SEQUENCE</scope>
</reference>
<proteinExistence type="predicted"/>
<sequence length="14" mass="1605">MCERGSGCWLTFSQ</sequence>
<organism evidence="1">
    <name type="scientific">Anguilla anguilla</name>
    <name type="common">European freshwater eel</name>
    <name type="synonym">Muraena anguilla</name>
    <dbReference type="NCBI Taxonomy" id="7936"/>
    <lineage>
        <taxon>Eukaryota</taxon>
        <taxon>Metazoa</taxon>
        <taxon>Chordata</taxon>
        <taxon>Craniata</taxon>
        <taxon>Vertebrata</taxon>
        <taxon>Euteleostomi</taxon>
        <taxon>Actinopterygii</taxon>
        <taxon>Neopterygii</taxon>
        <taxon>Teleostei</taxon>
        <taxon>Anguilliformes</taxon>
        <taxon>Anguillidae</taxon>
        <taxon>Anguilla</taxon>
    </lineage>
</organism>
<evidence type="ECO:0000313" key="1">
    <source>
        <dbReference type="EMBL" id="JAH74947.1"/>
    </source>
</evidence>
<name>A0A0E9VA79_ANGAN</name>